<protein>
    <recommendedName>
        <fullName evidence="3">Reverse transcriptase domain-containing protein</fullName>
    </recommendedName>
</protein>
<dbReference type="InterPro" id="IPR043128">
    <property type="entry name" value="Rev_trsase/Diguanyl_cyclase"/>
</dbReference>
<dbReference type="AlphaFoldDB" id="A0A0B7N7C6"/>
<dbReference type="Proteomes" id="UP000054107">
    <property type="component" value="Unassembled WGS sequence"/>
</dbReference>
<sequence>MTLKSSVALEHKQDVERVLERLDKYNLRMNPKKCQWFSKEVKFLRFLVSGEGIRSNPKKIKTVQDWKSPVNKKGLLRFLGFAVFYHRFIKSLSSKAKSQYALLKKDINNVWSKEAQQAFDTVKKDLVSLLTIA</sequence>
<proteinExistence type="predicted"/>
<dbReference type="InterPro" id="IPR051320">
    <property type="entry name" value="Viral_Replic_Matur_Polypro"/>
</dbReference>
<name>A0A0B7N7C6_9FUNG</name>
<dbReference type="OrthoDB" id="5593162at2759"/>
<organism evidence="1 2">
    <name type="scientific">Parasitella parasitica</name>
    <dbReference type="NCBI Taxonomy" id="35722"/>
    <lineage>
        <taxon>Eukaryota</taxon>
        <taxon>Fungi</taxon>
        <taxon>Fungi incertae sedis</taxon>
        <taxon>Mucoromycota</taxon>
        <taxon>Mucoromycotina</taxon>
        <taxon>Mucoromycetes</taxon>
        <taxon>Mucorales</taxon>
        <taxon>Mucorineae</taxon>
        <taxon>Mucoraceae</taxon>
        <taxon>Parasitella</taxon>
    </lineage>
</organism>
<gene>
    <name evidence="1" type="primary">PARPA_04696.1 scaffold 15556</name>
</gene>
<dbReference type="STRING" id="35722.A0A0B7N7C6"/>
<dbReference type="SUPFAM" id="SSF56672">
    <property type="entry name" value="DNA/RNA polymerases"/>
    <property type="match status" value="1"/>
</dbReference>
<evidence type="ECO:0000313" key="1">
    <source>
        <dbReference type="EMBL" id="CEP10899.1"/>
    </source>
</evidence>
<dbReference type="PANTHER" id="PTHR33064">
    <property type="entry name" value="POL PROTEIN"/>
    <property type="match status" value="1"/>
</dbReference>
<dbReference type="FunFam" id="3.30.70.270:FF:000020">
    <property type="entry name" value="Transposon Tf2-6 polyprotein-like Protein"/>
    <property type="match status" value="1"/>
</dbReference>
<dbReference type="EMBL" id="LN725587">
    <property type="protein sequence ID" value="CEP10899.1"/>
    <property type="molecule type" value="Genomic_DNA"/>
</dbReference>
<evidence type="ECO:0008006" key="3">
    <source>
        <dbReference type="Google" id="ProtNLM"/>
    </source>
</evidence>
<dbReference type="PANTHER" id="PTHR33064:SF37">
    <property type="entry name" value="RIBONUCLEASE H"/>
    <property type="match status" value="1"/>
</dbReference>
<accession>A0A0B7N7C6</accession>
<evidence type="ECO:0000313" key="2">
    <source>
        <dbReference type="Proteomes" id="UP000054107"/>
    </source>
</evidence>
<keyword evidence="2" id="KW-1185">Reference proteome</keyword>
<dbReference type="Gene3D" id="3.30.70.270">
    <property type="match status" value="2"/>
</dbReference>
<dbReference type="InterPro" id="IPR043502">
    <property type="entry name" value="DNA/RNA_pol_sf"/>
</dbReference>
<reference evidence="1 2" key="1">
    <citation type="submission" date="2014-09" db="EMBL/GenBank/DDBJ databases">
        <authorList>
            <person name="Ellenberger Sabrina"/>
        </authorList>
    </citation>
    <scope>NUCLEOTIDE SEQUENCE [LARGE SCALE GENOMIC DNA]</scope>
    <source>
        <strain evidence="1 2">CBS 412.66</strain>
    </source>
</reference>